<dbReference type="Proteomes" id="UP001139971">
    <property type="component" value="Unassembled WGS sequence"/>
</dbReference>
<sequence length="121" mass="13475">MNKPAEMIHEAECPWESGVLGLSEEHAVAVSAAQEKEIDESLDLVLMSIRLPKALINDLKFIAKREGLGYQPLMRRVLIRFVSNEMKSIARQELVRGNYVDKTDDAHVDEDEPVCAAGGAR</sequence>
<organism evidence="1 2">
    <name type="scientific">Tahibacter soli</name>
    <dbReference type="NCBI Taxonomy" id="2983605"/>
    <lineage>
        <taxon>Bacteria</taxon>
        <taxon>Pseudomonadati</taxon>
        <taxon>Pseudomonadota</taxon>
        <taxon>Gammaproteobacteria</taxon>
        <taxon>Lysobacterales</taxon>
        <taxon>Rhodanobacteraceae</taxon>
        <taxon>Tahibacter</taxon>
    </lineage>
</organism>
<name>A0A9X3YIX2_9GAMM</name>
<comment type="caution">
    <text evidence="1">The sequence shown here is derived from an EMBL/GenBank/DDBJ whole genome shotgun (WGS) entry which is preliminary data.</text>
</comment>
<gene>
    <name evidence="1" type="ORF">OD750_003945</name>
</gene>
<proteinExistence type="predicted"/>
<dbReference type="EMBL" id="JAOVZO020000003">
    <property type="protein sequence ID" value="MDC8011693.1"/>
    <property type="molecule type" value="Genomic_DNA"/>
</dbReference>
<dbReference type="RefSeq" id="WP_263542908.1">
    <property type="nucleotide sequence ID" value="NZ_JAOVZO020000003.1"/>
</dbReference>
<accession>A0A9X3YIX2</accession>
<evidence type="ECO:0000313" key="1">
    <source>
        <dbReference type="EMBL" id="MDC8011693.1"/>
    </source>
</evidence>
<protein>
    <submittedName>
        <fullName evidence="1">Uncharacterized protein</fullName>
    </submittedName>
</protein>
<reference evidence="1" key="1">
    <citation type="submission" date="2023-02" db="EMBL/GenBank/DDBJ databases">
        <title>Tahibacter soli sp. nov. isolated from soil.</title>
        <authorList>
            <person name="Baek J.H."/>
            <person name="Lee J.K."/>
            <person name="Choi D.G."/>
            <person name="Jeon C.O."/>
        </authorList>
    </citation>
    <scope>NUCLEOTIDE SEQUENCE</scope>
    <source>
        <strain evidence="1">BL</strain>
    </source>
</reference>
<evidence type="ECO:0000313" key="2">
    <source>
        <dbReference type="Proteomes" id="UP001139971"/>
    </source>
</evidence>
<dbReference type="AlphaFoldDB" id="A0A9X3YIX2"/>
<keyword evidence="2" id="KW-1185">Reference proteome</keyword>